<accession>A0A0H5SSV2</accession>
<dbReference type="EMBL" id="CVTD020000007">
    <property type="protein sequence ID" value="CRZ33383.1"/>
    <property type="molecule type" value="Genomic_DNA"/>
</dbReference>
<keyword evidence="4" id="KW-1185">Reference proteome</keyword>
<evidence type="ECO:0000256" key="1">
    <source>
        <dbReference type="SAM" id="Phobius"/>
    </source>
</evidence>
<dbReference type="Pfam" id="PF14238">
    <property type="entry name" value="DUF4340"/>
    <property type="match status" value="1"/>
</dbReference>
<dbReference type="AlphaFoldDB" id="A0A0H5SSV2"/>
<evidence type="ECO:0000313" key="3">
    <source>
        <dbReference type="EMBL" id="CRZ33383.1"/>
    </source>
</evidence>
<keyword evidence="1" id="KW-1133">Transmembrane helix</keyword>
<dbReference type="InterPro" id="IPR025641">
    <property type="entry name" value="DUF4340"/>
</dbReference>
<sequence length="503" mass="58025">MSKKKKKNRITLISLIGILVILTGFYVWYLNRDKFGNNNETSDEDTSLIMATMDPELIDTIHYKNENADMTFIKENDTWVYVDDKERPIRQNYIQNMINLIDEIKADRIVIENPDDLGQYGLTDPFASIKATQSDGKSVYLLIGNEVTGGNGYYAKLEGNDTVFILPTIYATNLSYSDVNMTQVENGPSIISNNIYHIEVTKKDGEDFELLYDPDSEYHVAGTPLLSWAILKPYEEPYAADSSKVTELLDDFTNFYFLSCVDYKASDFSKYGLDEPLATIFVEYYEEREEELEKPETDPDTGEEITKKTVREDKSFKLYVGNKDDKGNYYVRKDGDNAVYTMTPSYVDAMLEIDIFNLMSSFVSIHNIENIERVDIDISGRPYTMEIKREVTTDEEGNEETVATYYYNGKEAKEDVFKEVYQAMIGAKYDTQLKEEVSVEGLQPVLTITYRYKDTGETYTSKYYPYDESFYLVDTGYPIRFTADKRKIDAIIKAIREFKKSDE</sequence>
<organism evidence="3 4">
    <name type="scientific">Herbinix hemicellulosilytica</name>
    <dbReference type="NCBI Taxonomy" id="1564487"/>
    <lineage>
        <taxon>Bacteria</taxon>
        <taxon>Bacillati</taxon>
        <taxon>Bacillota</taxon>
        <taxon>Clostridia</taxon>
        <taxon>Lachnospirales</taxon>
        <taxon>Lachnospiraceae</taxon>
        <taxon>Herbinix</taxon>
    </lineage>
</organism>
<evidence type="ECO:0000259" key="2">
    <source>
        <dbReference type="Pfam" id="PF14238"/>
    </source>
</evidence>
<feature type="domain" description="DUF4340" evidence="2">
    <location>
        <begin position="79"/>
        <end position="276"/>
    </location>
</feature>
<evidence type="ECO:0000313" key="4">
    <source>
        <dbReference type="Proteomes" id="UP000236497"/>
    </source>
</evidence>
<keyword evidence="1" id="KW-0812">Transmembrane</keyword>
<name>A0A0H5SSV2_HERHM</name>
<feature type="transmembrane region" description="Helical" evidence="1">
    <location>
        <begin position="12"/>
        <end position="30"/>
    </location>
</feature>
<keyword evidence="1" id="KW-0472">Membrane</keyword>
<dbReference type="OrthoDB" id="2004430at2"/>
<gene>
    <name evidence="3" type="ORF">HHT355_0169</name>
</gene>
<dbReference type="RefSeq" id="WP_103201570.1">
    <property type="nucleotide sequence ID" value="NZ_CVTD020000007.1"/>
</dbReference>
<reference evidence="3 4" key="1">
    <citation type="submission" date="2015-06" db="EMBL/GenBank/DDBJ databases">
        <authorList>
            <person name="Wibberg Daniel"/>
        </authorList>
    </citation>
    <scope>NUCLEOTIDE SEQUENCE [LARGE SCALE GENOMIC DNA]</scope>
    <source>
        <strain evidence="3 4">T3/55T</strain>
    </source>
</reference>
<dbReference type="Proteomes" id="UP000236497">
    <property type="component" value="Unassembled WGS sequence"/>
</dbReference>
<protein>
    <submittedName>
        <fullName evidence="3">Putative secreted protein</fullName>
    </submittedName>
</protein>
<proteinExistence type="predicted"/>